<dbReference type="OrthoDB" id="185346at2759"/>
<evidence type="ECO:0000313" key="6">
    <source>
        <dbReference type="Proteomes" id="UP000002630"/>
    </source>
</evidence>
<protein>
    <recommendedName>
        <fullName evidence="4">PKD domain-containing protein</fullName>
    </recommendedName>
</protein>
<dbReference type="OMA" id="WEYTIEY"/>
<keyword evidence="6" id="KW-1185">Reference proteome</keyword>
<reference evidence="5 6" key="1">
    <citation type="journal article" date="2010" name="Nature">
        <title>The Ectocarpus genome and the independent evolution of multicellularity in brown algae.</title>
        <authorList>
            <person name="Cock J.M."/>
            <person name="Sterck L."/>
            <person name="Rouze P."/>
            <person name="Scornet D."/>
            <person name="Allen A.E."/>
            <person name="Amoutzias G."/>
            <person name="Anthouard V."/>
            <person name="Artiguenave F."/>
            <person name="Aury J.M."/>
            <person name="Badger J.H."/>
            <person name="Beszteri B."/>
            <person name="Billiau K."/>
            <person name="Bonnet E."/>
            <person name="Bothwell J.H."/>
            <person name="Bowler C."/>
            <person name="Boyen C."/>
            <person name="Brownlee C."/>
            <person name="Carrano C.J."/>
            <person name="Charrier B."/>
            <person name="Cho G.Y."/>
            <person name="Coelho S.M."/>
            <person name="Collen J."/>
            <person name="Corre E."/>
            <person name="Da Silva C."/>
            <person name="Delage L."/>
            <person name="Delaroque N."/>
            <person name="Dittami S.M."/>
            <person name="Doulbeau S."/>
            <person name="Elias M."/>
            <person name="Farnham G."/>
            <person name="Gachon C.M."/>
            <person name="Gschloessl B."/>
            <person name="Heesch S."/>
            <person name="Jabbari K."/>
            <person name="Jubin C."/>
            <person name="Kawai H."/>
            <person name="Kimura K."/>
            <person name="Kloareg B."/>
            <person name="Kupper F.C."/>
            <person name="Lang D."/>
            <person name="Le Bail A."/>
            <person name="Leblanc C."/>
            <person name="Lerouge P."/>
            <person name="Lohr M."/>
            <person name="Lopez P.J."/>
            <person name="Martens C."/>
            <person name="Maumus F."/>
            <person name="Michel G."/>
            <person name="Miranda-Saavedra D."/>
            <person name="Morales J."/>
            <person name="Moreau H."/>
            <person name="Motomura T."/>
            <person name="Nagasato C."/>
            <person name="Napoli C.A."/>
            <person name="Nelson D.R."/>
            <person name="Nyvall-Collen P."/>
            <person name="Peters A.F."/>
            <person name="Pommier C."/>
            <person name="Potin P."/>
            <person name="Poulain J."/>
            <person name="Quesneville H."/>
            <person name="Read B."/>
            <person name="Rensing S.A."/>
            <person name="Ritter A."/>
            <person name="Rousvoal S."/>
            <person name="Samanta M."/>
            <person name="Samson G."/>
            <person name="Schroeder D.C."/>
            <person name="Segurens B."/>
            <person name="Strittmatter M."/>
            <person name="Tonon T."/>
            <person name="Tregear J.W."/>
            <person name="Valentin K."/>
            <person name="von Dassow P."/>
            <person name="Yamagishi T."/>
            <person name="Van de Peer Y."/>
            <person name="Wincker P."/>
        </authorList>
    </citation>
    <scope>NUCLEOTIDE SEQUENCE [LARGE SCALE GENOMIC DNA]</scope>
    <source>
        <strain evidence="6">Ec32 / CCAP1310/4</strain>
    </source>
</reference>
<dbReference type="InterPro" id="IPR008922">
    <property type="entry name" value="Di-copper_centre_dom_sf"/>
</dbReference>
<sequence length="674" mass="75265">MRSAPARSTALRLGLVTLLLGAGCPRAGAKASTAWPSKVHGRAVDDAGEAQQKVLEKKEATRHAAGGGGTSGASEGSPRVRLGVPGAEYATADDLWLDTSNAYPRLANSAWANLAEPFRDTTLTAGSSVGDPDRDVFKWSFEDGTVLEGREVTYMFKGVGAQTVSLAQTMVSTGRIVQIEDSVMVKYVRREVRQLKAEDREAFLDAMEKLYRLPTEEGVALYGDDYKGISFFVQMHLDGAGVSDCDHWHDDAGIMTHHVGYTMLFEQALQVVDPSVTIPYWEYTIEYSQGLTDYGESQIFAPDWFGDASPNNAMHTVDNGRWAYLPVMQDAWDYVHNPYGLLRTPWNTDPTPYVTRHNMTNAQDITGVVTCGMYQNCFDETTLAGLFNCLNGGTHGPVHIKMGGEWNNPEEELTNSLGYADEVPLMAKFLWRKGYLRMPTSCTEDEHGTGDDSTCRASCPSEIYENLGMTPYDVLYDALSIHWVAGKSGGVVVWDEEKEKFYIAGHEDDVEFEKFFWLRILNSLCDPGHVGELYTSSAPYDPLFWVIHPTAERFMGWRRKLGVEQPDMWPLDETWDYSHGWVVGETGTVCDWDDVREGSLDMPTCRKGICGGHGADDLLPFKVKVKGETMQMTNLQWYQFIYPDNDDLPYMYNEYQWDHCASSGNYMGTNQDGA</sequence>
<proteinExistence type="predicted"/>
<dbReference type="Proteomes" id="UP000002630">
    <property type="component" value="Linkage Group LG09"/>
</dbReference>
<dbReference type="InterPro" id="IPR002227">
    <property type="entry name" value="Tyrosinase_Cu-bd"/>
</dbReference>
<dbReference type="InParanoid" id="D7G0J9"/>
<dbReference type="AlphaFoldDB" id="D7G0J9"/>
<dbReference type="InterPro" id="IPR000601">
    <property type="entry name" value="PKD_dom"/>
</dbReference>
<gene>
    <name evidence="5" type="ORF">Esi_0406_0022</name>
</gene>
<dbReference type="GO" id="GO:0016491">
    <property type="term" value="F:oxidoreductase activity"/>
    <property type="evidence" value="ECO:0007669"/>
    <property type="project" value="InterPro"/>
</dbReference>
<dbReference type="GO" id="GO:0046872">
    <property type="term" value="F:metal ion binding"/>
    <property type="evidence" value="ECO:0007669"/>
    <property type="project" value="UniProtKB-KW"/>
</dbReference>
<evidence type="ECO:0000313" key="5">
    <source>
        <dbReference type="EMBL" id="CBJ33028.1"/>
    </source>
</evidence>
<dbReference type="EMBL" id="FN649734">
    <property type="protein sequence ID" value="CBJ33028.1"/>
    <property type="molecule type" value="Genomic_DNA"/>
</dbReference>
<keyword evidence="3" id="KW-0732">Signal</keyword>
<dbReference type="InterPro" id="IPR050316">
    <property type="entry name" value="Tyrosinase/Hemocyanin"/>
</dbReference>
<organism evidence="5 6">
    <name type="scientific">Ectocarpus siliculosus</name>
    <name type="common">Brown alga</name>
    <name type="synonym">Conferva siliculosa</name>
    <dbReference type="NCBI Taxonomy" id="2880"/>
    <lineage>
        <taxon>Eukaryota</taxon>
        <taxon>Sar</taxon>
        <taxon>Stramenopiles</taxon>
        <taxon>Ochrophyta</taxon>
        <taxon>PX clade</taxon>
        <taxon>Phaeophyceae</taxon>
        <taxon>Ectocarpales</taxon>
        <taxon>Ectocarpaceae</taxon>
        <taxon>Ectocarpus</taxon>
    </lineage>
</organism>
<dbReference type="Pfam" id="PF00264">
    <property type="entry name" value="Tyrosinase"/>
    <property type="match status" value="1"/>
</dbReference>
<name>D7G0J9_ECTSI</name>
<dbReference type="Gene3D" id="1.10.1280.10">
    <property type="entry name" value="Di-copper center containing domain from catechol oxidase"/>
    <property type="match status" value="1"/>
</dbReference>
<dbReference type="PROSITE" id="PS50093">
    <property type="entry name" value="PKD"/>
    <property type="match status" value="1"/>
</dbReference>
<feature type="signal peptide" evidence="3">
    <location>
        <begin position="1"/>
        <end position="29"/>
    </location>
</feature>
<dbReference type="InterPro" id="IPR035986">
    <property type="entry name" value="PKD_dom_sf"/>
</dbReference>
<dbReference type="SUPFAM" id="SSF48056">
    <property type="entry name" value="Di-copper centre-containing domain"/>
    <property type="match status" value="1"/>
</dbReference>
<dbReference type="eggNOG" id="ENOG502SM4K">
    <property type="taxonomic scope" value="Eukaryota"/>
</dbReference>
<dbReference type="EMBL" id="FN648604">
    <property type="protein sequence ID" value="CBJ33028.1"/>
    <property type="molecule type" value="Genomic_DNA"/>
</dbReference>
<evidence type="ECO:0000259" key="4">
    <source>
        <dbReference type="PROSITE" id="PS50093"/>
    </source>
</evidence>
<keyword evidence="1" id="KW-0479">Metal-binding</keyword>
<evidence type="ECO:0000256" key="2">
    <source>
        <dbReference type="SAM" id="MobiDB-lite"/>
    </source>
</evidence>
<feature type="chain" id="PRO_5003095657" description="PKD domain-containing protein" evidence="3">
    <location>
        <begin position="30"/>
        <end position="674"/>
    </location>
</feature>
<feature type="region of interest" description="Disordered" evidence="2">
    <location>
        <begin position="57"/>
        <end position="81"/>
    </location>
</feature>
<dbReference type="PANTHER" id="PTHR11474">
    <property type="entry name" value="TYROSINASE FAMILY MEMBER"/>
    <property type="match status" value="1"/>
</dbReference>
<dbReference type="PROSITE" id="PS51257">
    <property type="entry name" value="PROKAR_LIPOPROTEIN"/>
    <property type="match status" value="1"/>
</dbReference>
<accession>D7G0J9</accession>
<feature type="domain" description="PKD" evidence="4">
    <location>
        <begin position="126"/>
        <end position="166"/>
    </location>
</feature>
<dbReference type="SUPFAM" id="SSF49299">
    <property type="entry name" value="PKD domain"/>
    <property type="match status" value="1"/>
</dbReference>
<evidence type="ECO:0000256" key="1">
    <source>
        <dbReference type="ARBA" id="ARBA00022723"/>
    </source>
</evidence>
<evidence type="ECO:0000256" key="3">
    <source>
        <dbReference type="SAM" id="SignalP"/>
    </source>
</evidence>